<protein>
    <submittedName>
        <fullName evidence="2">Uncharacterized protein</fullName>
    </submittedName>
</protein>
<sequence>MQCREYDVARLQGILTEKTRGMVRRTNPEISETAQGQCTQTTDAMKLVATKAPENALKVMKLAGNTVVTTLFNYDNIGSALSNFFQGGLGTVGTEDPFETPEDVDEMDEEEEAPNVGLLGKIKDIWMRQEAVAPVLGTEFD</sequence>
<dbReference type="AlphaFoldDB" id="A0A6L2ZND1"/>
<evidence type="ECO:0000256" key="1">
    <source>
        <dbReference type="SAM" id="MobiDB-lite"/>
    </source>
</evidence>
<feature type="region of interest" description="Disordered" evidence="1">
    <location>
        <begin position="92"/>
        <end position="112"/>
    </location>
</feature>
<comment type="caution">
    <text evidence="2">The sequence shown here is derived from an EMBL/GenBank/DDBJ whole genome shotgun (WGS) entry which is preliminary data.</text>
</comment>
<name>A0A6L2ZND1_9ENTR</name>
<accession>A0A6L2ZND1</accession>
<proteinExistence type="predicted"/>
<dbReference type="EMBL" id="BLXO01000002">
    <property type="protein sequence ID" value="GFN45910.1"/>
    <property type="molecule type" value="Genomic_DNA"/>
</dbReference>
<evidence type="ECO:0000313" key="2">
    <source>
        <dbReference type="EMBL" id="GFN45910.1"/>
    </source>
</evidence>
<feature type="compositionally biased region" description="Acidic residues" evidence="1">
    <location>
        <begin position="96"/>
        <end position="112"/>
    </location>
</feature>
<reference evidence="2 3" key="1">
    <citation type="submission" date="2020-06" db="EMBL/GenBank/DDBJ databases">
        <title>The genome sequence of Candidatus Regiella insecticola strain Tut.</title>
        <authorList>
            <person name="Nikoh N."/>
            <person name="Tsuchida T."/>
            <person name="Koga R."/>
            <person name="Oshima K."/>
            <person name="Hattori M."/>
            <person name="Fukatsu T."/>
        </authorList>
    </citation>
    <scope>NUCLEOTIDE SEQUENCE [LARGE SCALE GENOMIC DNA]</scope>
    <source>
        <strain evidence="2 3">Tut</strain>
    </source>
</reference>
<evidence type="ECO:0000313" key="3">
    <source>
        <dbReference type="Proteomes" id="UP000504714"/>
    </source>
</evidence>
<dbReference type="Proteomes" id="UP000504714">
    <property type="component" value="Unassembled WGS sequence"/>
</dbReference>
<gene>
    <name evidence="2" type="ORF">RINTU1_12810</name>
</gene>
<organism evidence="2 3">
    <name type="scientific">Candidatus Regiella insecticola</name>
    <dbReference type="NCBI Taxonomy" id="138073"/>
    <lineage>
        <taxon>Bacteria</taxon>
        <taxon>Pseudomonadati</taxon>
        <taxon>Pseudomonadota</taxon>
        <taxon>Gammaproteobacteria</taxon>
        <taxon>Enterobacterales</taxon>
        <taxon>Enterobacteriaceae</taxon>
        <taxon>aphid secondary symbionts</taxon>
        <taxon>Candidatus Regiella</taxon>
    </lineage>
</organism>